<dbReference type="Proteomes" id="UP000321085">
    <property type="component" value="Unassembled WGS sequence"/>
</dbReference>
<evidence type="ECO:0000313" key="2">
    <source>
        <dbReference type="EMBL" id="GEO14619.1"/>
    </source>
</evidence>
<name>A0A512BRJ3_9HYPH</name>
<comment type="caution">
    <text evidence="2">The sequence shown here is derived from an EMBL/GenBank/DDBJ whole genome shotgun (WGS) entry which is preliminary data.</text>
</comment>
<sequence length="705" mass="78583">MPYEVPLIRDLGFEVYVPKIIPNKNFRSAAVTFDYDQCLSIPKKVLDRLNSFDFYLTDWPPDIIRLLNRYFGTIFIIPYGRQVIEAVTHFDGEIVFRAFGLDNRHSYNKVLEDMYGRGFRHRLESVKERFWFGEGYDHLHEVESTLFKDKSLFLPIGIPSSFFRNEGKWRGTRKEILFVAPNVVTDSYYAKIYKDFKRDFGDLPHVIVGHQDAPIDDPHVAGFVTDEELQSLYLDCAALYYHSREARHVHYSPVEAAISGMPIVYFQDSLLGRMCPGSVKGCVTSVGQAREVLQKILSGDEVFIADIREDQRDVAYHFSDAYCRPVWKENLEKSGILENLAKQSLVKTTGRELHRSAARIVGRTLDNSESYRPLPSADIAKEVTGSSLADGIFFNHAELPACVTDIQGLSGAETWGRWSDAERVVISLNHMLDKEFILDVAAVGYDRNAGADIKVKIGNSSNLARFGADMNNAQTVSLPFRLKKPTNVIELTVPYPTKPVKDSRSIGLGLVSLNVRPLAGVPEASQEARPLAADAAKMQECRTFIEAGIVAAAVPEVVPAMQPDTGAAAAGVGSDRRPAWRRAARVLVRRARPVLLPFSHRFRGHVRTAIEETEVLPQLSQVMSELTSLRHEIVSLRGALDSHVRQFQIDAKADRATLSDMAAVLSDVLNRPDGIEAAPARSARTFEVAAKGADKGTDRLPVEGP</sequence>
<dbReference type="InterPro" id="IPR054288">
    <property type="entry name" value="DUF7024"/>
</dbReference>
<evidence type="ECO:0000313" key="3">
    <source>
        <dbReference type="Proteomes" id="UP000321085"/>
    </source>
</evidence>
<protein>
    <recommendedName>
        <fullName evidence="1">DUF7024 domain-containing protein</fullName>
    </recommendedName>
</protein>
<feature type="domain" description="DUF7024" evidence="1">
    <location>
        <begin position="389"/>
        <end position="516"/>
    </location>
</feature>
<dbReference type="EMBL" id="BJYU01000026">
    <property type="protein sequence ID" value="GEO14619.1"/>
    <property type="molecule type" value="Genomic_DNA"/>
</dbReference>
<dbReference type="Pfam" id="PF22895">
    <property type="entry name" value="DUF7024"/>
    <property type="match status" value="1"/>
</dbReference>
<dbReference type="RefSeq" id="WP_170285019.1">
    <property type="nucleotide sequence ID" value="NZ_BJYU01000026.1"/>
</dbReference>
<keyword evidence="3" id="KW-1185">Reference proteome</keyword>
<proteinExistence type="predicted"/>
<dbReference type="AlphaFoldDB" id="A0A512BRJ3"/>
<organism evidence="2 3">
    <name type="scientific">Microvirga aerophila</name>
    <dbReference type="NCBI Taxonomy" id="670291"/>
    <lineage>
        <taxon>Bacteria</taxon>
        <taxon>Pseudomonadati</taxon>
        <taxon>Pseudomonadota</taxon>
        <taxon>Alphaproteobacteria</taxon>
        <taxon>Hyphomicrobiales</taxon>
        <taxon>Methylobacteriaceae</taxon>
        <taxon>Microvirga</taxon>
    </lineage>
</organism>
<accession>A0A512BRJ3</accession>
<evidence type="ECO:0000259" key="1">
    <source>
        <dbReference type="Pfam" id="PF22895"/>
    </source>
</evidence>
<gene>
    <name evidence="2" type="ORF">MAE02_23150</name>
</gene>
<reference evidence="2 3" key="1">
    <citation type="submission" date="2019-07" db="EMBL/GenBank/DDBJ databases">
        <title>Whole genome shotgun sequence of Microvirga aerophila NBRC 106136.</title>
        <authorList>
            <person name="Hosoyama A."/>
            <person name="Uohara A."/>
            <person name="Ohji S."/>
            <person name="Ichikawa N."/>
        </authorList>
    </citation>
    <scope>NUCLEOTIDE SEQUENCE [LARGE SCALE GENOMIC DNA]</scope>
    <source>
        <strain evidence="2 3">NBRC 106136</strain>
    </source>
</reference>